<dbReference type="InterPro" id="IPR039261">
    <property type="entry name" value="FNR_nucleotide-bd"/>
</dbReference>
<feature type="transmembrane region" description="Helical" evidence="10">
    <location>
        <begin position="209"/>
        <end position="231"/>
    </location>
</feature>
<keyword evidence="6 10" id="KW-1133">Transmembrane helix</keyword>
<keyword evidence="7" id="KW-0406">Ion transport</keyword>
<dbReference type="PANTHER" id="PTHR32361:SF26">
    <property type="entry name" value="FAD-BINDING 8 DOMAIN-CONTAINING PROTEIN-RELATED"/>
    <property type="match status" value="1"/>
</dbReference>
<evidence type="ECO:0000256" key="10">
    <source>
        <dbReference type="SAM" id="Phobius"/>
    </source>
</evidence>
<evidence type="ECO:0000256" key="5">
    <source>
        <dbReference type="ARBA" id="ARBA00022692"/>
    </source>
</evidence>
<evidence type="ECO:0000313" key="13">
    <source>
        <dbReference type="Proteomes" id="UP000758603"/>
    </source>
</evidence>
<comment type="catalytic activity">
    <reaction evidence="9">
        <text>2 a Fe(II)-siderophore + NADP(+) + H(+) = 2 a Fe(III)-siderophore + NADPH</text>
        <dbReference type="Rhea" id="RHEA:28795"/>
        <dbReference type="Rhea" id="RHEA-COMP:11342"/>
        <dbReference type="Rhea" id="RHEA-COMP:11344"/>
        <dbReference type="ChEBI" id="CHEBI:15378"/>
        <dbReference type="ChEBI" id="CHEBI:29033"/>
        <dbReference type="ChEBI" id="CHEBI:29034"/>
        <dbReference type="ChEBI" id="CHEBI:57783"/>
        <dbReference type="ChEBI" id="CHEBI:58349"/>
        <dbReference type="EC" id="1.16.1.9"/>
    </reaction>
</comment>
<keyword evidence="3" id="KW-0813">Transport</keyword>
<dbReference type="InterPro" id="IPR013130">
    <property type="entry name" value="Fe3_Rdtase_TM_dom"/>
</dbReference>
<evidence type="ECO:0000259" key="11">
    <source>
        <dbReference type="PROSITE" id="PS51384"/>
    </source>
</evidence>
<dbReference type="PANTHER" id="PTHR32361">
    <property type="entry name" value="FERRIC/CUPRIC REDUCTASE TRANSMEMBRANE COMPONENT"/>
    <property type="match status" value="1"/>
</dbReference>
<dbReference type="Gene3D" id="3.40.50.80">
    <property type="entry name" value="Nucleotide-binding domain of ferredoxin-NADP reductase (FNR) module"/>
    <property type="match status" value="1"/>
</dbReference>
<proteinExistence type="predicted"/>
<sequence length="447" mass="50815">MDIILPYAISWCGVFLFVLLVNLIINHRKSSKKICSLPSRLFSYRYLMRRHKYIGPVTVTSVAAHVAYFALNTVCLTFRVQSLREAALRAGNLALLNLVPLVLNFSLEFWFDSLHIPLKVGLRMHRAGGWMCFGLVSCHVVMMIMTDAAFSVSENIYIISGTVSLFMLIILSISFLRHGIYEIFLKVHQCLAIGFIIGLCQHLLPTSSFQFRCLFCYLVISVGTTMIRSCLMMFRNKRFGHPFTKAFIREVHNAVHIEVQLSRALRIDAGQYLLLWIPNTGFWSFVQMHPFMVASWSNVAKDKLELVVRPRRGLTANIRNHCSTDGAVGQNALGVEKLAFFSGPYGQSIPVWDYRGVLLTANDFGIVALFPYLTKLIHGYRLRKGCTRRVHLVWHARELGECRKQDGTKVGTHQVLDHINSVHKFLDCNLEKDQSYVSGLNSSLAFF</sequence>
<dbReference type="InterPro" id="IPR051410">
    <property type="entry name" value="Ferric/Cupric_Reductase"/>
</dbReference>
<dbReference type="InterPro" id="IPR013112">
    <property type="entry name" value="FAD-bd_8"/>
</dbReference>
<dbReference type="GO" id="GO:0005886">
    <property type="term" value="C:plasma membrane"/>
    <property type="evidence" value="ECO:0007669"/>
    <property type="project" value="UniProtKB-SubCell"/>
</dbReference>
<feature type="transmembrane region" description="Helical" evidence="10">
    <location>
        <begin position="132"/>
        <end position="150"/>
    </location>
</feature>
<keyword evidence="8 10" id="KW-0472">Membrane</keyword>
<dbReference type="InterPro" id="IPR017927">
    <property type="entry name" value="FAD-bd_FR_type"/>
</dbReference>
<evidence type="ECO:0000256" key="9">
    <source>
        <dbReference type="ARBA" id="ARBA00048483"/>
    </source>
</evidence>
<dbReference type="PROSITE" id="PS51384">
    <property type="entry name" value="FAD_FR"/>
    <property type="match status" value="1"/>
</dbReference>
<feature type="transmembrane region" description="Helical" evidence="10">
    <location>
        <begin position="6"/>
        <end position="25"/>
    </location>
</feature>
<dbReference type="GO" id="GO:0052851">
    <property type="term" value="F:ferric-chelate reductase (NADPH) activity"/>
    <property type="evidence" value="ECO:0007669"/>
    <property type="project" value="UniProtKB-EC"/>
</dbReference>
<feature type="transmembrane region" description="Helical" evidence="10">
    <location>
        <begin position="91"/>
        <end position="111"/>
    </location>
</feature>
<dbReference type="EC" id="1.16.1.9" evidence="2"/>
<evidence type="ECO:0000256" key="4">
    <source>
        <dbReference type="ARBA" id="ARBA00022475"/>
    </source>
</evidence>
<feature type="transmembrane region" description="Helical" evidence="10">
    <location>
        <begin position="156"/>
        <end position="176"/>
    </location>
</feature>
<evidence type="ECO:0000256" key="6">
    <source>
        <dbReference type="ARBA" id="ARBA00022989"/>
    </source>
</evidence>
<dbReference type="InterPro" id="IPR017938">
    <property type="entry name" value="Riboflavin_synthase-like_b-brl"/>
</dbReference>
<feature type="transmembrane region" description="Helical" evidence="10">
    <location>
        <begin position="183"/>
        <end position="203"/>
    </location>
</feature>
<dbReference type="GO" id="GO:0015677">
    <property type="term" value="P:copper ion import"/>
    <property type="evidence" value="ECO:0007669"/>
    <property type="project" value="TreeGrafter"/>
</dbReference>
<organism evidence="12 13">
    <name type="scientific">Truncatella angustata</name>
    <dbReference type="NCBI Taxonomy" id="152316"/>
    <lineage>
        <taxon>Eukaryota</taxon>
        <taxon>Fungi</taxon>
        <taxon>Dikarya</taxon>
        <taxon>Ascomycota</taxon>
        <taxon>Pezizomycotina</taxon>
        <taxon>Sordariomycetes</taxon>
        <taxon>Xylariomycetidae</taxon>
        <taxon>Amphisphaeriales</taxon>
        <taxon>Sporocadaceae</taxon>
        <taxon>Truncatella</taxon>
    </lineage>
</organism>
<keyword evidence="4" id="KW-1003">Cell membrane</keyword>
<feature type="transmembrane region" description="Helical" evidence="10">
    <location>
        <begin position="53"/>
        <end position="71"/>
    </location>
</feature>
<dbReference type="AlphaFoldDB" id="A0A9P8RKI7"/>
<evidence type="ECO:0000256" key="7">
    <source>
        <dbReference type="ARBA" id="ARBA00023065"/>
    </source>
</evidence>
<dbReference type="GeneID" id="70127674"/>
<gene>
    <name evidence="12" type="ORF">BKA67DRAFT_526796</name>
</gene>
<dbReference type="CDD" id="cd06186">
    <property type="entry name" value="NOX_Duox_like_FAD_NADP"/>
    <property type="match status" value="1"/>
</dbReference>
<keyword evidence="5 10" id="KW-0812">Transmembrane</keyword>
<dbReference type="EMBL" id="JAGPXC010000011">
    <property type="protein sequence ID" value="KAH6645736.1"/>
    <property type="molecule type" value="Genomic_DNA"/>
</dbReference>
<keyword evidence="13" id="KW-1185">Reference proteome</keyword>
<evidence type="ECO:0000256" key="1">
    <source>
        <dbReference type="ARBA" id="ARBA00004651"/>
    </source>
</evidence>
<name>A0A9P8RKI7_9PEZI</name>
<dbReference type="GO" id="GO:0006826">
    <property type="term" value="P:iron ion transport"/>
    <property type="evidence" value="ECO:0007669"/>
    <property type="project" value="TreeGrafter"/>
</dbReference>
<reference evidence="12" key="1">
    <citation type="journal article" date="2021" name="Nat. Commun.">
        <title>Genetic determinants of endophytism in the Arabidopsis root mycobiome.</title>
        <authorList>
            <person name="Mesny F."/>
            <person name="Miyauchi S."/>
            <person name="Thiergart T."/>
            <person name="Pickel B."/>
            <person name="Atanasova L."/>
            <person name="Karlsson M."/>
            <person name="Huettel B."/>
            <person name="Barry K.W."/>
            <person name="Haridas S."/>
            <person name="Chen C."/>
            <person name="Bauer D."/>
            <person name="Andreopoulos W."/>
            <person name="Pangilinan J."/>
            <person name="LaButti K."/>
            <person name="Riley R."/>
            <person name="Lipzen A."/>
            <person name="Clum A."/>
            <person name="Drula E."/>
            <person name="Henrissat B."/>
            <person name="Kohler A."/>
            <person name="Grigoriev I.V."/>
            <person name="Martin F.M."/>
            <person name="Hacquard S."/>
        </authorList>
    </citation>
    <scope>NUCLEOTIDE SEQUENCE</scope>
    <source>
        <strain evidence="12">MPI-SDFR-AT-0073</strain>
    </source>
</reference>
<evidence type="ECO:0000256" key="3">
    <source>
        <dbReference type="ARBA" id="ARBA00022448"/>
    </source>
</evidence>
<dbReference type="Proteomes" id="UP000758603">
    <property type="component" value="Unassembled WGS sequence"/>
</dbReference>
<protein>
    <recommendedName>
        <fullName evidence="2">ferric-chelate reductase (NADPH)</fullName>
        <ecNumber evidence="2">1.16.1.9</ecNumber>
    </recommendedName>
</protein>
<dbReference type="OrthoDB" id="4494341at2759"/>
<evidence type="ECO:0000256" key="8">
    <source>
        <dbReference type="ARBA" id="ARBA00023136"/>
    </source>
</evidence>
<dbReference type="SUPFAM" id="SSF63380">
    <property type="entry name" value="Riboflavin synthase domain-like"/>
    <property type="match status" value="1"/>
</dbReference>
<feature type="domain" description="FAD-binding FR-type" evidence="11">
    <location>
        <begin position="238"/>
        <end position="351"/>
    </location>
</feature>
<evidence type="ECO:0000256" key="2">
    <source>
        <dbReference type="ARBA" id="ARBA00012668"/>
    </source>
</evidence>
<dbReference type="RefSeq" id="XP_045952250.1">
    <property type="nucleotide sequence ID" value="XM_046098782.1"/>
</dbReference>
<evidence type="ECO:0000313" key="12">
    <source>
        <dbReference type="EMBL" id="KAH6645736.1"/>
    </source>
</evidence>
<dbReference type="Pfam" id="PF01794">
    <property type="entry name" value="Ferric_reduct"/>
    <property type="match status" value="1"/>
</dbReference>
<comment type="subcellular location">
    <subcellularLocation>
        <location evidence="1">Cell membrane</location>
        <topology evidence="1">Multi-pass membrane protein</topology>
    </subcellularLocation>
</comment>
<dbReference type="GO" id="GO:0006879">
    <property type="term" value="P:intracellular iron ion homeostasis"/>
    <property type="evidence" value="ECO:0007669"/>
    <property type="project" value="TreeGrafter"/>
</dbReference>
<accession>A0A9P8RKI7</accession>
<dbReference type="Pfam" id="PF08022">
    <property type="entry name" value="FAD_binding_8"/>
    <property type="match status" value="1"/>
</dbReference>
<comment type="caution">
    <text evidence="12">The sequence shown here is derived from an EMBL/GenBank/DDBJ whole genome shotgun (WGS) entry which is preliminary data.</text>
</comment>